<dbReference type="OrthoDB" id="5187898at2"/>
<dbReference type="InterPro" id="IPR028087">
    <property type="entry name" value="Tad_N"/>
</dbReference>
<keyword evidence="2" id="KW-1133">Transmembrane helix</keyword>
<feature type="transmembrane region" description="Helical" evidence="2">
    <location>
        <begin position="21"/>
        <end position="44"/>
    </location>
</feature>
<dbReference type="Pfam" id="PF13400">
    <property type="entry name" value="Tad"/>
    <property type="match status" value="1"/>
</dbReference>
<dbReference type="Proteomes" id="UP000316747">
    <property type="component" value="Unassembled WGS sequence"/>
</dbReference>
<evidence type="ECO:0000256" key="2">
    <source>
        <dbReference type="SAM" id="Phobius"/>
    </source>
</evidence>
<feature type="region of interest" description="Disordered" evidence="1">
    <location>
        <begin position="425"/>
        <end position="444"/>
    </location>
</feature>
<name>A0A543I1U1_9MICO</name>
<accession>A0A543I1U1</accession>
<dbReference type="AlphaFoldDB" id="A0A543I1U1"/>
<reference evidence="4 5" key="1">
    <citation type="submission" date="2019-06" db="EMBL/GenBank/DDBJ databases">
        <title>Genome sequencing of plant associated microbes to promote plant fitness in Sorghum bicolor and Oryza sativa.</title>
        <authorList>
            <person name="Coleman-Derr D."/>
        </authorList>
    </citation>
    <scope>NUCLEOTIDE SEQUENCE [LARGE SCALE GENOMIC DNA]</scope>
    <source>
        <strain evidence="4 5">KV-663</strain>
    </source>
</reference>
<feature type="domain" description="Putative Flp pilus-assembly TadG-like N-terminal" evidence="3">
    <location>
        <begin position="21"/>
        <end position="66"/>
    </location>
</feature>
<protein>
    <submittedName>
        <fullName evidence="4">Flp pilus assembly protein TadG</fullName>
    </submittedName>
</protein>
<comment type="caution">
    <text evidence="4">The sequence shown here is derived from an EMBL/GenBank/DDBJ whole genome shotgun (WGS) entry which is preliminary data.</text>
</comment>
<dbReference type="RefSeq" id="WP_141842179.1">
    <property type="nucleotide sequence ID" value="NZ_VFPM01000001.1"/>
</dbReference>
<evidence type="ECO:0000259" key="3">
    <source>
        <dbReference type="Pfam" id="PF13400"/>
    </source>
</evidence>
<proteinExistence type="predicted"/>
<gene>
    <name evidence="4" type="ORF">FBY41_0922</name>
</gene>
<dbReference type="EMBL" id="VFPM01000001">
    <property type="protein sequence ID" value="TQM64553.1"/>
    <property type="molecule type" value="Genomic_DNA"/>
</dbReference>
<keyword evidence="2" id="KW-0472">Membrane</keyword>
<organism evidence="4 5">
    <name type="scientific">Humibacillus xanthopallidus</name>
    <dbReference type="NCBI Taxonomy" id="412689"/>
    <lineage>
        <taxon>Bacteria</taxon>
        <taxon>Bacillati</taxon>
        <taxon>Actinomycetota</taxon>
        <taxon>Actinomycetes</taxon>
        <taxon>Micrococcales</taxon>
        <taxon>Intrasporangiaceae</taxon>
        <taxon>Humibacillus</taxon>
    </lineage>
</organism>
<evidence type="ECO:0000313" key="5">
    <source>
        <dbReference type="Proteomes" id="UP000316747"/>
    </source>
</evidence>
<evidence type="ECO:0000313" key="4">
    <source>
        <dbReference type="EMBL" id="TQM64553.1"/>
    </source>
</evidence>
<keyword evidence="5" id="KW-1185">Reference proteome</keyword>
<evidence type="ECO:0000256" key="1">
    <source>
        <dbReference type="SAM" id="MobiDB-lite"/>
    </source>
</evidence>
<keyword evidence="2" id="KW-0812">Transmembrane</keyword>
<sequence>MRWLSRFFGRRSLRRQHGERGAVTALVAVLFAGGTILGMLALSVDVGNILLERRQLQNGADATAMALAQACASNPIGADCTSPASASLSLLGSQNSFTKLSGTSQKQAIASVCGNNVAGLPACTETGDYSQFAKCLPPPPWVTATTPYVETRTVTSKNAKDPSPLASFFVRPLVSLFGQTYTDLGYGACARAAAGPLGQSKLTMPIVLGLCNWNVATNNGANFATSPPYSPAPNTTTPPLVPASLQPFITTIFGHVNGSETTVLQAKVCQPDLSVPPPGPYTPGGFGWVKTCADLGYPSPQCDNAPPCTAVFSSSGTVGASPGAAPSSGCTAPNLAQYVGTEVDVPVITSVSGTGNNAVYTISGISSFFLAGYKNLVSGVGDKSAYDGTGAAYRLNTCDPGAPSAQSWKSECLWGWFTSPLRPVGSVGSGGGPPRGPTVISPAG</sequence>